<dbReference type="EMBL" id="LBTJ01000002">
    <property type="protein sequence ID" value="KKQ38824.1"/>
    <property type="molecule type" value="Genomic_DNA"/>
</dbReference>
<name>A0A0G0JPJ4_9BACT</name>
<dbReference type="InterPro" id="IPR032531">
    <property type="entry name" value="DUF4956"/>
</dbReference>
<organism evidence="2 3">
    <name type="scientific">Candidatus Roizmanbacteria bacterium GW2011_GWA2_37_7</name>
    <dbReference type="NCBI Taxonomy" id="1618481"/>
    <lineage>
        <taxon>Bacteria</taxon>
        <taxon>Candidatus Roizmaniibacteriota</taxon>
    </lineage>
</organism>
<dbReference type="STRING" id="1618481.US54_C0002G0012"/>
<evidence type="ECO:0000256" key="1">
    <source>
        <dbReference type="SAM" id="Phobius"/>
    </source>
</evidence>
<gene>
    <name evidence="2" type="ORF">US54_C0002G0012</name>
</gene>
<dbReference type="Proteomes" id="UP000034471">
    <property type="component" value="Unassembled WGS sequence"/>
</dbReference>
<reference evidence="2 3" key="1">
    <citation type="journal article" date="2015" name="Nature">
        <title>rRNA introns, odd ribosomes, and small enigmatic genomes across a large radiation of phyla.</title>
        <authorList>
            <person name="Brown C.T."/>
            <person name="Hug L.A."/>
            <person name="Thomas B.C."/>
            <person name="Sharon I."/>
            <person name="Castelle C.J."/>
            <person name="Singh A."/>
            <person name="Wilkins M.J."/>
            <person name="Williams K.H."/>
            <person name="Banfield J.F."/>
        </authorList>
    </citation>
    <scope>NUCLEOTIDE SEQUENCE [LARGE SCALE GENOMIC DNA]</scope>
</reference>
<feature type="transmembrane region" description="Helical" evidence="1">
    <location>
        <begin position="98"/>
        <end position="131"/>
    </location>
</feature>
<dbReference type="AlphaFoldDB" id="A0A0G0JPJ4"/>
<keyword evidence="1" id="KW-0812">Transmembrane</keyword>
<accession>A0A0G0JPJ4</accession>
<feature type="transmembrane region" description="Helical" evidence="1">
    <location>
        <begin position="13"/>
        <end position="36"/>
    </location>
</feature>
<protein>
    <recommendedName>
        <fullName evidence="4">DUF4956 domain-containing protein</fullName>
    </recommendedName>
</protein>
<evidence type="ECO:0008006" key="4">
    <source>
        <dbReference type="Google" id="ProtNLM"/>
    </source>
</evidence>
<feature type="transmembrane region" description="Helical" evidence="1">
    <location>
        <begin position="48"/>
        <end position="78"/>
    </location>
</feature>
<sequence>MNTLFDLSLTTDIPLQTVVSAFLLSFILGMVVAIVYRHTNRGFSYESSFAFTLVMIAVIVTAIMITIGSNIALSLGLIGSLSIIRFRTAIKNSIDMAFLFWAIAIGLAAGAQNYPVAFITTIFMGGIVYFLGKWGGFFNVNTDYILVVQAGSKGSQDEVTRLMDEKNLSWKLKSSFVNKDGSEYTYSIYSRRNVEIDTIISQMNKLKSVEGVTLLSPETNLYI</sequence>
<evidence type="ECO:0000313" key="2">
    <source>
        <dbReference type="EMBL" id="KKQ38824.1"/>
    </source>
</evidence>
<dbReference type="Pfam" id="PF16316">
    <property type="entry name" value="DUF4956"/>
    <property type="match status" value="1"/>
</dbReference>
<proteinExistence type="predicted"/>
<keyword evidence="1" id="KW-0472">Membrane</keyword>
<keyword evidence="1" id="KW-1133">Transmembrane helix</keyword>
<comment type="caution">
    <text evidence="2">The sequence shown here is derived from an EMBL/GenBank/DDBJ whole genome shotgun (WGS) entry which is preliminary data.</text>
</comment>
<evidence type="ECO:0000313" key="3">
    <source>
        <dbReference type="Proteomes" id="UP000034471"/>
    </source>
</evidence>